<reference evidence="1 2" key="1">
    <citation type="journal article" date="2002" name="Proc. Natl. Acad. Sci. U.S.A.">
        <title>The complete genome sequence of Chlorobium tepidum TLS, a photosynthetic, anaerobic, green-sulfur bacterium.</title>
        <authorList>
            <person name="Eisen J.A."/>
            <person name="Nelson K.E."/>
            <person name="Paulsen I.T."/>
            <person name="Heidelberg J.F."/>
            <person name="Wu M."/>
            <person name="Dodson R.J."/>
            <person name="Deboy R."/>
            <person name="Gwinn M.L."/>
            <person name="Nelson W.C."/>
            <person name="Haft D.H."/>
            <person name="Hickey E.K."/>
            <person name="Peterson J.D."/>
            <person name="Durkin A.S."/>
            <person name="Kolonay J.L."/>
            <person name="Yang F."/>
            <person name="Holt I."/>
            <person name="Umayam L.A."/>
            <person name="Mason T."/>
            <person name="Brenner M."/>
            <person name="Shea T.P."/>
            <person name="Parksey D."/>
            <person name="Nierman W.C."/>
            <person name="Feldblyum T.V."/>
            <person name="Hansen C.L."/>
            <person name="Craven M.B."/>
            <person name="Radune D."/>
            <person name="Vamathevan J."/>
            <person name="Khouri H."/>
            <person name="White O."/>
            <person name="Gruber T.M."/>
            <person name="Ketchum K.A."/>
            <person name="Venter J.C."/>
            <person name="Tettelin H."/>
            <person name="Bryant D.A."/>
            <person name="Fraser C.M."/>
        </authorList>
    </citation>
    <scope>NUCLEOTIDE SEQUENCE [LARGE SCALE GENOMIC DNA]</scope>
    <source>
        <strain evidence="2">ATCC 49652 / DSM 12025 / NBRC 103806 / TLS</strain>
    </source>
</reference>
<protein>
    <submittedName>
        <fullName evidence="1">Uncharacterized protein</fullName>
    </submittedName>
</protein>
<organism evidence="1 2">
    <name type="scientific">Chlorobaculum tepidum (strain ATCC 49652 / DSM 12025 / NBRC 103806 / TLS)</name>
    <name type="common">Chlorobium tepidum</name>
    <dbReference type="NCBI Taxonomy" id="194439"/>
    <lineage>
        <taxon>Bacteria</taxon>
        <taxon>Pseudomonadati</taxon>
        <taxon>Chlorobiota</taxon>
        <taxon>Chlorobiia</taxon>
        <taxon>Chlorobiales</taxon>
        <taxon>Chlorobiaceae</taxon>
        <taxon>Chlorobaculum</taxon>
    </lineage>
</organism>
<dbReference type="KEGG" id="cte:CT0228"/>
<evidence type="ECO:0000313" key="1">
    <source>
        <dbReference type="EMBL" id="AAM71475.1"/>
    </source>
</evidence>
<accession>Q8KFU3</accession>
<dbReference type="STRING" id="194439.CT0228"/>
<name>Q8KFU3_CHLTE</name>
<dbReference type="EnsemblBacteria" id="AAM71475">
    <property type="protein sequence ID" value="AAM71475"/>
    <property type="gene ID" value="CT0228"/>
</dbReference>
<keyword evidence="2" id="KW-1185">Reference proteome</keyword>
<proteinExistence type="predicted"/>
<dbReference type="Proteomes" id="UP000001007">
    <property type="component" value="Chromosome"/>
</dbReference>
<dbReference type="AlphaFoldDB" id="Q8KFU3"/>
<dbReference type="HOGENOM" id="CLU_3249161_0_0_10"/>
<dbReference type="EMBL" id="AE006470">
    <property type="protein sequence ID" value="AAM71475.1"/>
    <property type="molecule type" value="Genomic_DNA"/>
</dbReference>
<sequence length="42" mass="4560">MRVSLRHFRYGASGDLLFGQAARLFAFGIGSARAAKSDKKAM</sequence>
<evidence type="ECO:0000313" key="2">
    <source>
        <dbReference type="Proteomes" id="UP000001007"/>
    </source>
</evidence>
<gene>
    <name evidence="1" type="ordered locus">CT0228</name>
</gene>